<dbReference type="PANTHER" id="PTHR36005:SF1">
    <property type="entry name" value="DNA LIGASE-LIKE PROTEIN"/>
    <property type="match status" value="1"/>
</dbReference>
<accession>A0A392RCG9</accession>
<protein>
    <submittedName>
        <fullName evidence="2">Protein IWS1</fullName>
    </submittedName>
</protein>
<feature type="non-terminal residue" evidence="2">
    <location>
        <position position="1"/>
    </location>
</feature>
<sequence length="115" mass="13178">SSDDEENDRENIVPHLPGSADSTLPPNGDPVKAFVDEEAEEEDDSDNDLQRFQDNEEVEDDDDIEELNDMIATGYEEDPIDREKRDQLHQQWLEQQDTTGMDSLLQKLNCGSRLK</sequence>
<organism evidence="2 3">
    <name type="scientific">Trifolium medium</name>
    <dbReference type="NCBI Taxonomy" id="97028"/>
    <lineage>
        <taxon>Eukaryota</taxon>
        <taxon>Viridiplantae</taxon>
        <taxon>Streptophyta</taxon>
        <taxon>Embryophyta</taxon>
        <taxon>Tracheophyta</taxon>
        <taxon>Spermatophyta</taxon>
        <taxon>Magnoliopsida</taxon>
        <taxon>eudicotyledons</taxon>
        <taxon>Gunneridae</taxon>
        <taxon>Pentapetalae</taxon>
        <taxon>rosids</taxon>
        <taxon>fabids</taxon>
        <taxon>Fabales</taxon>
        <taxon>Fabaceae</taxon>
        <taxon>Papilionoideae</taxon>
        <taxon>50 kb inversion clade</taxon>
        <taxon>NPAAA clade</taxon>
        <taxon>Hologalegina</taxon>
        <taxon>IRL clade</taxon>
        <taxon>Trifolieae</taxon>
        <taxon>Trifolium</taxon>
    </lineage>
</organism>
<dbReference type="PANTHER" id="PTHR36005">
    <property type="entry name" value="DNA LIGASE-LIKE PROTEIN"/>
    <property type="match status" value="1"/>
</dbReference>
<evidence type="ECO:0000256" key="1">
    <source>
        <dbReference type="SAM" id="MobiDB-lite"/>
    </source>
</evidence>
<reference evidence="2 3" key="1">
    <citation type="journal article" date="2018" name="Front. Plant Sci.">
        <title>Red Clover (Trifolium pratense) and Zigzag Clover (T. medium) - A Picture of Genomic Similarities and Differences.</title>
        <authorList>
            <person name="Dluhosova J."/>
            <person name="Istvanek J."/>
            <person name="Nedelnik J."/>
            <person name="Repkova J."/>
        </authorList>
    </citation>
    <scope>NUCLEOTIDE SEQUENCE [LARGE SCALE GENOMIC DNA]</scope>
    <source>
        <strain evidence="3">cv. 10/8</strain>
        <tissue evidence="2">Leaf</tissue>
    </source>
</reference>
<dbReference type="Proteomes" id="UP000265520">
    <property type="component" value="Unassembled WGS sequence"/>
</dbReference>
<keyword evidence="3" id="KW-1185">Reference proteome</keyword>
<dbReference type="EMBL" id="LXQA010207761">
    <property type="protein sequence ID" value="MCI33822.1"/>
    <property type="molecule type" value="Genomic_DNA"/>
</dbReference>
<evidence type="ECO:0000313" key="3">
    <source>
        <dbReference type="Proteomes" id="UP000265520"/>
    </source>
</evidence>
<feature type="non-terminal residue" evidence="2">
    <location>
        <position position="115"/>
    </location>
</feature>
<name>A0A392RCG9_9FABA</name>
<feature type="compositionally biased region" description="Acidic residues" evidence="1">
    <location>
        <begin position="36"/>
        <end position="47"/>
    </location>
</feature>
<evidence type="ECO:0000313" key="2">
    <source>
        <dbReference type="EMBL" id="MCI33822.1"/>
    </source>
</evidence>
<feature type="region of interest" description="Disordered" evidence="1">
    <location>
        <begin position="1"/>
        <end position="62"/>
    </location>
</feature>
<dbReference type="AlphaFoldDB" id="A0A392RCG9"/>
<comment type="caution">
    <text evidence="2">The sequence shown here is derived from an EMBL/GenBank/DDBJ whole genome shotgun (WGS) entry which is preliminary data.</text>
</comment>
<proteinExistence type="predicted"/>